<reference evidence="2" key="1">
    <citation type="journal article" date="2010" name="Nat. Biotechnol.">
        <title>Draft genome sequence of the oilseed species Ricinus communis.</title>
        <authorList>
            <person name="Chan A.P."/>
            <person name="Crabtree J."/>
            <person name="Zhao Q."/>
            <person name="Lorenzi H."/>
            <person name="Orvis J."/>
            <person name="Puiu D."/>
            <person name="Melake-Berhan A."/>
            <person name="Jones K.M."/>
            <person name="Redman J."/>
            <person name="Chen G."/>
            <person name="Cahoon E.B."/>
            <person name="Gedil M."/>
            <person name="Stanke M."/>
            <person name="Haas B.J."/>
            <person name="Wortman J.R."/>
            <person name="Fraser-Liggett C.M."/>
            <person name="Ravel J."/>
            <person name="Rabinowicz P.D."/>
        </authorList>
    </citation>
    <scope>NUCLEOTIDE SEQUENCE [LARGE SCALE GENOMIC DNA]</scope>
    <source>
        <strain evidence="2">cv. Hale</strain>
    </source>
</reference>
<accession>B9TG94</accession>
<evidence type="ECO:0000313" key="1">
    <source>
        <dbReference type="EMBL" id="EEF25120.1"/>
    </source>
</evidence>
<protein>
    <submittedName>
        <fullName evidence="1">Uncharacterized protein</fullName>
    </submittedName>
</protein>
<keyword evidence="2" id="KW-1185">Reference proteome</keyword>
<dbReference type="AlphaFoldDB" id="B9TG94"/>
<sequence length="59" mass="6146">MRLEARDQDVAPYGGSISMVERVGRMISDGYGCSTTSNGLVVATFGDGLNVFSDGKIGS</sequence>
<dbReference type="InParanoid" id="B9TG94"/>
<dbReference type="Proteomes" id="UP000008311">
    <property type="component" value="Unassembled WGS sequence"/>
</dbReference>
<gene>
    <name evidence="1" type="ORF">RCOM_1916850</name>
</gene>
<evidence type="ECO:0000313" key="2">
    <source>
        <dbReference type="Proteomes" id="UP000008311"/>
    </source>
</evidence>
<name>B9TG94_RICCO</name>
<proteinExistence type="predicted"/>
<organism evidence="1 2">
    <name type="scientific">Ricinus communis</name>
    <name type="common">Castor bean</name>
    <dbReference type="NCBI Taxonomy" id="3988"/>
    <lineage>
        <taxon>Eukaryota</taxon>
        <taxon>Viridiplantae</taxon>
        <taxon>Streptophyta</taxon>
        <taxon>Embryophyta</taxon>
        <taxon>Tracheophyta</taxon>
        <taxon>Spermatophyta</taxon>
        <taxon>Magnoliopsida</taxon>
        <taxon>eudicotyledons</taxon>
        <taxon>Gunneridae</taxon>
        <taxon>Pentapetalae</taxon>
        <taxon>rosids</taxon>
        <taxon>fabids</taxon>
        <taxon>Malpighiales</taxon>
        <taxon>Euphorbiaceae</taxon>
        <taxon>Acalyphoideae</taxon>
        <taxon>Acalypheae</taxon>
        <taxon>Ricinus</taxon>
    </lineage>
</organism>
<dbReference type="EMBL" id="EQ980479">
    <property type="protein sequence ID" value="EEF25120.1"/>
    <property type="molecule type" value="Genomic_DNA"/>
</dbReference>